<sequence>MTIMQSTNWTDVIRITCANGPTSWRILNANNTTNEELVFTLQGIITAKDLPPVLQQPHLLLGHFKYLWQSITVSGLGIHAFDQAMAAAVELYGIFDRSFANGQMDTWSTSSTPGLDMFSRLDSSNRYMTPQRDELKPNTIHSLRALTHRAYLKTWHVFQSTFIQKKTKFFTIKVI</sequence>
<protein>
    <submittedName>
        <fullName evidence="1">Uncharacterized protein</fullName>
    </submittedName>
</protein>
<proteinExistence type="predicted"/>
<name>A0A9P5XUE5_9AGAR</name>
<evidence type="ECO:0000313" key="1">
    <source>
        <dbReference type="EMBL" id="KAF9455906.1"/>
    </source>
</evidence>
<dbReference type="EMBL" id="MU150495">
    <property type="protein sequence ID" value="KAF9455906.1"/>
    <property type="molecule type" value="Genomic_DNA"/>
</dbReference>
<gene>
    <name evidence="1" type="ORF">BDZ94DRAFT_501802</name>
</gene>
<dbReference type="OrthoDB" id="2966224at2759"/>
<organism evidence="1 2">
    <name type="scientific">Collybia nuda</name>
    <dbReference type="NCBI Taxonomy" id="64659"/>
    <lineage>
        <taxon>Eukaryota</taxon>
        <taxon>Fungi</taxon>
        <taxon>Dikarya</taxon>
        <taxon>Basidiomycota</taxon>
        <taxon>Agaricomycotina</taxon>
        <taxon>Agaricomycetes</taxon>
        <taxon>Agaricomycetidae</taxon>
        <taxon>Agaricales</taxon>
        <taxon>Tricholomatineae</taxon>
        <taxon>Clitocybaceae</taxon>
        <taxon>Collybia</taxon>
    </lineage>
</organism>
<evidence type="ECO:0000313" key="2">
    <source>
        <dbReference type="Proteomes" id="UP000807353"/>
    </source>
</evidence>
<dbReference type="Proteomes" id="UP000807353">
    <property type="component" value="Unassembled WGS sequence"/>
</dbReference>
<dbReference type="AlphaFoldDB" id="A0A9P5XUE5"/>
<reference evidence="1" key="1">
    <citation type="submission" date="2020-11" db="EMBL/GenBank/DDBJ databases">
        <authorList>
            <consortium name="DOE Joint Genome Institute"/>
            <person name="Ahrendt S."/>
            <person name="Riley R."/>
            <person name="Andreopoulos W."/>
            <person name="Labutti K."/>
            <person name="Pangilinan J."/>
            <person name="Ruiz-Duenas F.J."/>
            <person name="Barrasa J.M."/>
            <person name="Sanchez-Garcia M."/>
            <person name="Camarero S."/>
            <person name="Miyauchi S."/>
            <person name="Serrano A."/>
            <person name="Linde D."/>
            <person name="Babiker R."/>
            <person name="Drula E."/>
            <person name="Ayuso-Fernandez I."/>
            <person name="Pacheco R."/>
            <person name="Padilla G."/>
            <person name="Ferreira P."/>
            <person name="Barriuso J."/>
            <person name="Kellner H."/>
            <person name="Castanera R."/>
            <person name="Alfaro M."/>
            <person name="Ramirez L."/>
            <person name="Pisabarro A.G."/>
            <person name="Kuo A."/>
            <person name="Tritt A."/>
            <person name="Lipzen A."/>
            <person name="He G."/>
            <person name="Yan M."/>
            <person name="Ng V."/>
            <person name="Cullen D."/>
            <person name="Martin F."/>
            <person name="Rosso M.-N."/>
            <person name="Henrissat B."/>
            <person name="Hibbett D."/>
            <person name="Martinez A.T."/>
            <person name="Grigoriev I.V."/>
        </authorList>
    </citation>
    <scope>NUCLEOTIDE SEQUENCE</scope>
    <source>
        <strain evidence="1">CBS 247.69</strain>
    </source>
</reference>
<keyword evidence="2" id="KW-1185">Reference proteome</keyword>
<accession>A0A9P5XUE5</accession>
<comment type="caution">
    <text evidence="1">The sequence shown here is derived from an EMBL/GenBank/DDBJ whole genome shotgun (WGS) entry which is preliminary data.</text>
</comment>